<dbReference type="PANTHER" id="PTHR36302:SF1">
    <property type="entry name" value="COPPER CHAPERONE PCU(A)C"/>
    <property type="match status" value="1"/>
</dbReference>
<sequence>MLRCCSIFRRSIPEVGMQVKSLIGATAALFTMLSAAAQAAGPVGVQVSGCWVRTMPATLPSSAYFTIKNDADTPVSLKDVDAPAFGMVMMHQTRSNGSMSRMVHVDAVGVPAHGTLKFAPGGYHVMLEQPKSALKVGTTIPLTLDFGADGKLDVQCELRPASASAH</sequence>
<protein>
    <submittedName>
        <fullName evidence="2">Copper chaperone PCu(A)C</fullName>
    </submittedName>
</protein>
<accession>A0ABZ2PU40</accession>
<dbReference type="InterPro" id="IPR058248">
    <property type="entry name" value="Lxx211020-like"/>
</dbReference>
<evidence type="ECO:0000256" key="1">
    <source>
        <dbReference type="SAM" id="SignalP"/>
    </source>
</evidence>
<evidence type="ECO:0000313" key="3">
    <source>
        <dbReference type="Proteomes" id="UP001493153"/>
    </source>
</evidence>
<evidence type="ECO:0000313" key="2">
    <source>
        <dbReference type="EMBL" id="WXK38377.1"/>
    </source>
</evidence>
<keyword evidence="3" id="KW-1185">Reference proteome</keyword>
<proteinExistence type="predicted"/>
<reference evidence="2 3" key="1">
    <citation type="submission" date="2020-09" db="EMBL/GenBank/DDBJ databases">
        <title>Genome sequences of Mycetohabitans spp.</title>
        <authorList>
            <person name="Carter M.E."/>
            <person name="Carpenter S.C.D."/>
            <person name="Bogdanove A.J."/>
        </authorList>
    </citation>
    <scope>NUCLEOTIDE SEQUENCE [LARGE SCALE GENOMIC DNA]</scope>
    <source>
        <strain evidence="2 3">B12</strain>
    </source>
</reference>
<dbReference type="InterPro" id="IPR036182">
    <property type="entry name" value="PCuAC_sf"/>
</dbReference>
<dbReference type="EMBL" id="CP062176">
    <property type="protein sequence ID" value="WXK38377.1"/>
    <property type="molecule type" value="Genomic_DNA"/>
</dbReference>
<keyword evidence="1" id="KW-0732">Signal</keyword>
<feature type="chain" id="PRO_5045781637" evidence="1">
    <location>
        <begin position="40"/>
        <end position="166"/>
    </location>
</feature>
<dbReference type="Gene3D" id="2.60.40.1890">
    <property type="entry name" value="PCu(A)C copper chaperone"/>
    <property type="match status" value="1"/>
</dbReference>
<dbReference type="Proteomes" id="UP001493153">
    <property type="component" value="Chromosome"/>
</dbReference>
<feature type="signal peptide" evidence="1">
    <location>
        <begin position="1"/>
        <end position="39"/>
    </location>
</feature>
<dbReference type="Pfam" id="PF04314">
    <property type="entry name" value="PCuAC"/>
    <property type="match status" value="1"/>
</dbReference>
<dbReference type="InterPro" id="IPR007410">
    <property type="entry name" value="LpqE-like"/>
</dbReference>
<dbReference type="PANTHER" id="PTHR36302">
    <property type="entry name" value="BLR7088 PROTEIN"/>
    <property type="match status" value="1"/>
</dbReference>
<name>A0ABZ2PU40_9BURK</name>
<organism evidence="2 3">
    <name type="scientific">Mycetohabitans rhizoxinica</name>
    <dbReference type="NCBI Taxonomy" id="412963"/>
    <lineage>
        <taxon>Bacteria</taxon>
        <taxon>Pseudomonadati</taxon>
        <taxon>Pseudomonadota</taxon>
        <taxon>Betaproteobacteria</taxon>
        <taxon>Burkholderiales</taxon>
        <taxon>Burkholderiaceae</taxon>
        <taxon>Mycetohabitans</taxon>
    </lineage>
</organism>
<dbReference type="SUPFAM" id="SSF110087">
    <property type="entry name" value="DR1885-like metal-binding protein"/>
    <property type="match status" value="1"/>
</dbReference>
<gene>
    <name evidence="2" type="ORF">IHE29_03415</name>
</gene>